<name>A0A4U5NV54_STECR</name>
<protein>
    <submittedName>
        <fullName evidence="1">Uncharacterized protein</fullName>
    </submittedName>
</protein>
<keyword evidence="2" id="KW-1185">Reference proteome</keyword>
<dbReference type="AlphaFoldDB" id="A0A4U5NV54"/>
<sequence>MLQSPLHVPSGLVTQRQVVVDVNVLVRPQAVRLQEIFNRELIHRKGAREADVLDPGELGVLEMVETPEVEKLEIIGILVKRSVGEILELREFSLLRGSFQKTSFFARDQRTLLQRLEMGFVQFEGVAGRLCALVQNEFFLGFVLDLLVIEMAGFGMSAEQF</sequence>
<dbReference type="Proteomes" id="UP000298663">
    <property type="component" value="Unassembled WGS sequence"/>
</dbReference>
<accession>A0A4U5NV54</accession>
<evidence type="ECO:0000313" key="1">
    <source>
        <dbReference type="EMBL" id="TKR87130.1"/>
    </source>
</evidence>
<proteinExistence type="predicted"/>
<organism evidence="1 2">
    <name type="scientific">Steinernema carpocapsae</name>
    <name type="common">Entomopathogenic nematode</name>
    <dbReference type="NCBI Taxonomy" id="34508"/>
    <lineage>
        <taxon>Eukaryota</taxon>
        <taxon>Metazoa</taxon>
        <taxon>Ecdysozoa</taxon>
        <taxon>Nematoda</taxon>
        <taxon>Chromadorea</taxon>
        <taxon>Rhabditida</taxon>
        <taxon>Tylenchina</taxon>
        <taxon>Panagrolaimomorpha</taxon>
        <taxon>Strongyloidoidea</taxon>
        <taxon>Steinernematidae</taxon>
        <taxon>Steinernema</taxon>
    </lineage>
</organism>
<reference evidence="1 2" key="1">
    <citation type="journal article" date="2015" name="Genome Biol.">
        <title>Comparative genomics of Steinernema reveals deeply conserved gene regulatory networks.</title>
        <authorList>
            <person name="Dillman A.R."/>
            <person name="Macchietto M."/>
            <person name="Porter C.F."/>
            <person name="Rogers A."/>
            <person name="Williams B."/>
            <person name="Antoshechkin I."/>
            <person name="Lee M.M."/>
            <person name="Goodwin Z."/>
            <person name="Lu X."/>
            <person name="Lewis E.E."/>
            <person name="Goodrich-Blair H."/>
            <person name="Stock S.P."/>
            <person name="Adams B.J."/>
            <person name="Sternberg P.W."/>
            <person name="Mortazavi A."/>
        </authorList>
    </citation>
    <scope>NUCLEOTIDE SEQUENCE [LARGE SCALE GENOMIC DNA]</scope>
    <source>
        <strain evidence="1 2">ALL</strain>
    </source>
</reference>
<evidence type="ECO:0000313" key="2">
    <source>
        <dbReference type="Proteomes" id="UP000298663"/>
    </source>
</evidence>
<reference evidence="1 2" key="2">
    <citation type="journal article" date="2019" name="G3 (Bethesda)">
        <title>Hybrid Assembly of the Genome of the Entomopathogenic Nematode Steinernema carpocapsae Identifies the X-Chromosome.</title>
        <authorList>
            <person name="Serra L."/>
            <person name="Macchietto M."/>
            <person name="Macias-Munoz A."/>
            <person name="McGill C.J."/>
            <person name="Rodriguez I.M."/>
            <person name="Rodriguez B."/>
            <person name="Murad R."/>
            <person name="Mortazavi A."/>
        </authorList>
    </citation>
    <scope>NUCLEOTIDE SEQUENCE [LARGE SCALE GENOMIC DNA]</scope>
    <source>
        <strain evidence="1 2">ALL</strain>
    </source>
</reference>
<dbReference type="EMBL" id="AZBU02000003">
    <property type="protein sequence ID" value="TKR87130.1"/>
    <property type="molecule type" value="Genomic_DNA"/>
</dbReference>
<gene>
    <name evidence="1" type="ORF">L596_011586</name>
</gene>
<comment type="caution">
    <text evidence="1">The sequence shown here is derived from an EMBL/GenBank/DDBJ whole genome shotgun (WGS) entry which is preliminary data.</text>
</comment>